<gene>
    <name evidence="3" type="ORF">NB063_09390</name>
</gene>
<dbReference type="SUPFAM" id="SSF55729">
    <property type="entry name" value="Acyl-CoA N-acyltransferases (Nat)"/>
    <property type="match status" value="1"/>
</dbReference>
<protein>
    <submittedName>
        <fullName evidence="3">GNAT family N-acetyltransferase</fullName>
        <ecNumber evidence="3">2.3.1.-</ecNumber>
    </submittedName>
</protein>
<evidence type="ECO:0000259" key="2">
    <source>
        <dbReference type="PROSITE" id="PS51186"/>
    </source>
</evidence>
<evidence type="ECO:0000256" key="1">
    <source>
        <dbReference type="SAM" id="MobiDB-lite"/>
    </source>
</evidence>
<organism evidence="3 4">
    <name type="scientific">Aporhodopirellula aestuarii</name>
    <dbReference type="NCBI Taxonomy" id="2950107"/>
    <lineage>
        <taxon>Bacteria</taxon>
        <taxon>Pseudomonadati</taxon>
        <taxon>Planctomycetota</taxon>
        <taxon>Planctomycetia</taxon>
        <taxon>Pirellulales</taxon>
        <taxon>Pirellulaceae</taxon>
        <taxon>Aporhodopirellula</taxon>
    </lineage>
</organism>
<dbReference type="Pfam" id="PF00583">
    <property type="entry name" value="Acetyltransf_1"/>
    <property type="match status" value="1"/>
</dbReference>
<reference evidence="3 4" key="1">
    <citation type="journal article" date="2022" name="Syst. Appl. Microbiol.">
        <title>Rhodopirellula aestuarii sp. nov., a novel member of the genus Rhodopirellula isolated from brackish sediments collected in the Tagus River estuary, Portugal.</title>
        <authorList>
            <person name="Vitorino I.R."/>
            <person name="Klimek D."/>
            <person name="Calusinska M."/>
            <person name="Lobo-da-Cunha A."/>
            <person name="Vasconcelos V."/>
            <person name="Lage O.M."/>
        </authorList>
    </citation>
    <scope>NUCLEOTIDE SEQUENCE [LARGE SCALE GENOMIC DNA]</scope>
    <source>
        <strain evidence="3 4">ICT_H3.1</strain>
    </source>
</reference>
<feature type="compositionally biased region" description="Basic and acidic residues" evidence="1">
    <location>
        <begin position="220"/>
        <end position="234"/>
    </location>
</feature>
<dbReference type="RefSeq" id="WP_250928465.1">
    <property type="nucleotide sequence ID" value="NZ_JAMQBK010000024.1"/>
</dbReference>
<name>A0ABT0U1P4_9BACT</name>
<dbReference type="EMBL" id="JAMQBK010000024">
    <property type="protein sequence ID" value="MCM2370819.1"/>
    <property type="molecule type" value="Genomic_DNA"/>
</dbReference>
<dbReference type="InterPro" id="IPR016181">
    <property type="entry name" value="Acyl_CoA_acyltransferase"/>
</dbReference>
<dbReference type="GO" id="GO:0016746">
    <property type="term" value="F:acyltransferase activity"/>
    <property type="evidence" value="ECO:0007669"/>
    <property type="project" value="UniProtKB-KW"/>
</dbReference>
<evidence type="ECO:0000313" key="3">
    <source>
        <dbReference type="EMBL" id="MCM2370819.1"/>
    </source>
</evidence>
<dbReference type="InterPro" id="IPR000182">
    <property type="entry name" value="GNAT_dom"/>
</dbReference>
<keyword evidence="3" id="KW-0012">Acyltransferase</keyword>
<proteinExistence type="predicted"/>
<feature type="domain" description="N-acetyltransferase" evidence="2">
    <location>
        <begin position="57"/>
        <end position="199"/>
    </location>
</feature>
<accession>A0ABT0U1P4</accession>
<dbReference type="Gene3D" id="3.40.630.30">
    <property type="match status" value="1"/>
</dbReference>
<dbReference type="EC" id="2.3.1.-" evidence="3"/>
<dbReference type="Proteomes" id="UP001202961">
    <property type="component" value="Unassembled WGS sequence"/>
</dbReference>
<keyword evidence="4" id="KW-1185">Reference proteome</keyword>
<evidence type="ECO:0000313" key="4">
    <source>
        <dbReference type="Proteomes" id="UP001202961"/>
    </source>
</evidence>
<feature type="region of interest" description="Disordered" evidence="1">
    <location>
        <begin position="205"/>
        <end position="234"/>
    </location>
</feature>
<comment type="caution">
    <text evidence="3">The sequence shown here is derived from an EMBL/GenBank/DDBJ whole genome shotgun (WGS) entry which is preliminary data.</text>
</comment>
<dbReference type="PROSITE" id="PS51186">
    <property type="entry name" value="GNAT"/>
    <property type="match status" value="1"/>
</dbReference>
<sequence>MTLRNRIQQALKQERGIRLSAAEVQGIASALHIDFPVTRPMNARRSKPSPSKTPIDGHVRWMIHRDLKDVVAIDVAATCAPWSKDDYKSRLSQRNTVAMVIELPRVGRRKPVIVGSMVYQLHKQHVELERIFIEPEVQLHSFGQQLISELRSRLTRERRTRIKVTVEESNLRLLLFFQAVGFSAVESSGGRVVMEHWWNDDPSPFRDLNKRQRSVSRQSPHKDRDQEGDNRIGV</sequence>
<keyword evidence="3" id="KW-0808">Transferase</keyword>